<dbReference type="Gene3D" id="1.10.150.130">
    <property type="match status" value="1"/>
</dbReference>
<name>A0A177MEV9_METMH</name>
<feature type="domain" description="Integrase catalytic" evidence="4">
    <location>
        <begin position="176"/>
        <end position="257"/>
    </location>
</feature>
<accession>A0A177MEV9</accession>
<dbReference type="EMBL" id="LUUH01000052">
    <property type="protein sequence ID" value="OAI03863.1"/>
    <property type="molecule type" value="Genomic_DNA"/>
</dbReference>
<dbReference type="GO" id="GO:0006310">
    <property type="term" value="P:DNA recombination"/>
    <property type="evidence" value="ECO:0007669"/>
    <property type="project" value="UniProtKB-KW"/>
</dbReference>
<gene>
    <name evidence="5" type="ORF">A1353_14075</name>
</gene>
<comment type="caution">
    <text evidence="5">The sequence shown here is derived from an EMBL/GenBank/DDBJ whole genome shotgun (WGS) entry which is preliminary data.</text>
</comment>
<dbReference type="InterPro" id="IPR013762">
    <property type="entry name" value="Integrase-like_cat_sf"/>
</dbReference>
<proteinExistence type="predicted"/>
<feature type="compositionally biased region" description="Basic residues" evidence="3">
    <location>
        <begin position="36"/>
        <end position="46"/>
    </location>
</feature>
<dbReference type="SUPFAM" id="SSF56349">
    <property type="entry name" value="DNA breaking-rejoining enzymes"/>
    <property type="match status" value="1"/>
</dbReference>
<dbReference type="AlphaFoldDB" id="A0A177MEV9"/>
<dbReference type="GO" id="GO:0003677">
    <property type="term" value="F:DNA binding"/>
    <property type="evidence" value="ECO:0007669"/>
    <property type="project" value="UniProtKB-KW"/>
</dbReference>
<organism evidence="5 6">
    <name type="scientific">Methylomonas methanica</name>
    <dbReference type="NCBI Taxonomy" id="421"/>
    <lineage>
        <taxon>Bacteria</taxon>
        <taxon>Pseudomonadati</taxon>
        <taxon>Pseudomonadota</taxon>
        <taxon>Gammaproteobacteria</taxon>
        <taxon>Methylococcales</taxon>
        <taxon>Methylococcaceae</taxon>
        <taxon>Methylomonas</taxon>
    </lineage>
</organism>
<dbReference type="Pfam" id="PF12835">
    <property type="entry name" value="Integrase_1"/>
    <property type="match status" value="1"/>
</dbReference>
<sequence>MPTQPTKSNPSKRKSIHQDQADEADMANAASADRAKPRKTHDRKQRGTPGNKLGRNVGLGSRNLTRAGKTCAHHCGKAFATRGTIAERWSVFAKWLEQTQGIKRMEDINREHLLAYGQALKGRVERDELKASTAQLYVSAVNSIMDSASQGEWQTVSPTKDCGIPKRRYIPEISKAMPQSQHDQLQTSVDDKSIAVLLNLQRTLGLRFKESALLDAQKALGQAQREQRITVFSGTKGGKRRQVPVSAEALATLETAASLQNGPSMVPANLLYVDFRDHCYLQAQQQPFQFHGQRHHYAQQRYQALTGIPAPINTTISKPMWRGYMATQLNIDLAAAEKLDQRARSILSQELGHERLEVVRVYIG</sequence>
<dbReference type="InterPro" id="IPR024456">
    <property type="entry name" value="Integrase_catalytic_putative"/>
</dbReference>
<keyword evidence="1" id="KW-0238">DNA-binding</keyword>
<evidence type="ECO:0000313" key="5">
    <source>
        <dbReference type="EMBL" id="OAI03863.1"/>
    </source>
</evidence>
<evidence type="ECO:0000313" key="6">
    <source>
        <dbReference type="Proteomes" id="UP000077763"/>
    </source>
</evidence>
<reference evidence="5 6" key="1">
    <citation type="submission" date="2016-03" db="EMBL/GenBank/DDBJ databases">
        <authorList>
            <person name="Ploux O."/>
        </authorList>
    </citation>
    <scope>NUCLEOTIDE SEQUENCE [LARGE SCALE GENOMIC DNA]</scope>
    <source>
        <strain evidence="5 6">R-45371</strain>
    </source>
</reference>
<keyword evidence="2" id="KW-0233">DNA recombination</keyword>
<dbReference type="GO" id="GO:0015074">
    <property type="term" value="P:DNA integration"/>
    <property type="evidence" value="ECO:0007669"/>
    <property type="project" value="InterPro"/>
</dbReference>
<feature type="region of interest" description="Disordered" evidence="3">
    <location>
        <begin position="1"/>
        <end position="61"/>
    </location>
</feature>
<evidence type="ECO:0000256" key="1">
    <source>
        <dbReference type="ARBA" id="ARBA00023125"/>
    </source>
</evidence>
<dbReference type="RefSeq" id="WP_197492504.1">
    <property type="nucleotide sequence ID" value="NZ_LUUH01000052.1"/>
</dbReference>
<evidence type="ECO:0000259" key="4">
    <source>
        <dbReference type="Pfam" id="PF12835"/>
    </source>
</evidence>
<evidence type="ECO:0000256" key="3">
    <source>
        <dbReference type="SAM" id="MobiDB-lite"/>
    </source>
</evidence>
<dbReference type="Gene3D" id="1.10.443.10">
    <property type="entry name" value="Intergrase catalytic core"/>
    <property type="match status" value="1"/>
</dbReference>
<protein>
    <recommendedName>
        <fullName evidence="4">Integrase catalytic domain-containing protein</fullName>
    </recommendedName>
</protein>
<dbReference type="InterPro" id="IPR011010">
    <property type="entry name" value="DNA_brk_join_enz"/>
</dbReference>
<evidence type="ECO:0000256" key="2">
    <source>
        <dbReference type="ARBA" id="ARBA00023172"/>
    </source>
</evidence>
<dbReference type="InterPro" id="IPR010998">
    <property type="entry name" value="Integrase_recombinase_N"/>
</dbReference>
<dbReference type="Proteomes" id="UP000077763">
    <property type="component" value="Unassembled WGS sequence"/>
</dbReference>